<name>A0A1I0DMS1_9FIRM</name>
<dbReference type="Pfam" id="PF03711">
    <property type="entry name" value="OKR_DC_1_C"/>
    <property type="match status" value="1"/>
</dbReference>
<feature type="domain" description="Orn/Lys/Arg decarboxylases family 1 pyridoxal-P attachment site" evidence="6">
    <location>
        <begin position="224"/>
        <end position="238"/>
    </location>
</feature>
<evidence type="ECO:0000256" key="4">
    <source>
        <dbReference type="ARBA" id="ARBA00022898"/>
    </source>
</evidence>
<organism evidence="7 8">
    <name type="scientific">Natronincola peptidivorans</name>
    <dbReference type="NCBI Taxonomy" id="426128"/>
    <lineage>
        <taxon>Bacteria</taxon>
        <taxon>Bacillati</taxon>
        <taxon>Bacillota</taxon>
        <taxon>Clostridia</taxon>
        <taxon>Peptostreptococcales</taxon>
        <taxon>Natronincolaceae</taxon>
        <taxon>Natronincola</taxon>
    </lineage>
</organism>
<accession>A0A1I0DMS1</accession>
<dbReference type="Gene3D" id="3.90.1150.10">
    <property type="entry name" value="Aspartate Aminotransferase, domain 1"/>
    <property type="match status" value="1"/>
</dbReference>
<dbReference type="Gene3D" id="3.40.640.10">
    <property type="entry name" value="Type I PLP-dependent aspartate aminotransferase-like (Major domain)"/>
    <property type="match status" value="1"/>
</dbReference>
<evidence type="ECO:0000256" key="2">
    <source>
        <dbReference type="ARBA" id="ARBA00010671"/>
    </source>
</evidence>
<dbReference type="SUPFAM" id="SSF53383">
    <property type="entry name" value="PLP-dependent transferases"/>
    <property type="match status" value="1"/>
</dbReference>
<comment type="cofactor">
    <cofactor evidence="1">
        <name>pyridoxal 5'-phosphate</name>
        <dbReference type="ChEBI" id="CHEBI:597326"/>
    </cofactor>
</comment>
<dbReference type="GO" id="GO:0016831">
    <property type="term" value="F:carboxy-lyase activity"/>
    <property type="evidence" value="ECO:0007669"/>
    <property type="project" value="UniProtKB-KW"/>
</dbReference>
<dbReference type="RefSeq" id="WP_090443337.1">
    <property type="nucleotide sequence ID" value="NZ_FOHU01000008.1"/>
</dbReference>
<sequence>MYKLDQTQTPLLDALLDYVKNDTVPFHVPGHKKGQGMVSKFKDFIGTNVMAIDVTVFQQVDSLHKPTGVIKEAQTLAADANNADHTLFCVHGTSGAIQAMIMSVVGAGDKIILPRNVHKSVTAGIILSGAMPVYMQPEIDNNIGVALNVTPETVKTTLEQNSDAKAVLIINPTYYGVSTDIERIADIVHSYGIPLIVDEAHGPHLHFHDKLPISAMEAGADMCAQSTHKIIGSLTQSSMLQIKEGLIDVNRVKTMMNLLQTTSPSYILLASLDAARMQMATEGQEILSEAIALAKYARTEINSINGLFCFGEEIVGKEGAYDFDPTKITITCKELGITGHEMEKILAEKYFVQPEMSDLYNVLCVFSIGDTKEKVDTLIAALKEISKIYSNSDRTKLEIVDIPKIPLRVLSPRDAFNGGTVSILLEDSVGEISGEFLLAYPPGIPVLCPGEIITDEIIEYIETLKKAGLYVQGTDDPEVNYIRVINDYRQLDIITSA</sequence>
<evidence type="ECO:0000256" key="5">
    <source>
        <dbReference type="ARBA" id="ARBA00023239"/>
    </source>
</evidence>
<dbReference type="InterPro" id="IPR052357">
    <property type="entry name" value="Orn_Lys_Arg_decarboxylase-I"/>
</dbReference>
<dbReference type="PANTHER" id="PTHR43277:SF4">
    <property type="entry name" value="ARGININE DECARBOXYLASE"/>
    <property type="match status" value="1"/>
</dbReference>
<dbReference type="STRING" id="426128.SAMN05660297_02080"/>
<dbReference type="Pfam" id="PF01276">
    <property type="entry name" value="OKR_DC_1"/>
    <property type="match status" value="1"/>
</dbReference>
<dbReference type="Gene3D" id="3.90.105.10">
    <property type="entry name" value="Molybdopterin biosynthesis moea protein, domain 2"/>
    <property type="match status" value="1"/>
</dbReference>
<keyword evidence="3" id="KW-0210">Decarboxylase</keyword>
<dbReference type="PROSITE" id="PS00703">
    <property type="entry name" value="OKR_DC_1"/>
    <property type="match status" value="1"/>
</dbReference>
<evidence type="ECO:0000256" key="3">
    <source>
        <dbReference type="ARBA" id="ARBA00022793"/>
    </source>
</evidence>
<dbReference type="Proteomes" id="UP000199568">
    <property type="component" value="Unassembled WGS sequence"/>
</dbReference>
<proteinExistence type="inferred from homology"/>
<dbReference type="AlphaFoldDB" id="A0A1I0DMS1"/>
<keyword evidence="8" id="KW-1185">Reference proteome</keyword>
<dbReference type="InterPro" id="IPR036633">
    <property type="entry name" value="Prn/Lys/Arg_de-COase_C_sf"/>
</dbReference>
<evidence type="ECO:0000259" key="6">
    <source>
        <dbReference type="PROSITE" id="PS00703"/>
    </source>
</evidence>
<protein>
    <submittedName>
        <fullName evidence="7">Arginine decarboxylase</fullName>
    </submittedName>
</protein>
<dbReference type="CDD" id="cd00615">
    <property type="entry name" value="Orn_deC_like"/>
    <property type="match status" value="1"/>
</dbReference>
<reference evidence="7 8" key="1">
    <citation type="submission" date="2016-10" db="EMBL/GenBank/DDBJ databases">
        <authorList>
            <person name="de Groot N.N."/>
        </authorList>
    </citation>
    <scope>NUCLEOTIDE SEQUENCE [LARGE SCALE GENOMIC DNA]</scope>
    <source>
        <strain evidence="7 8">DSM 18979</strain>
    </source>
</reference>
<evidence type="ECO:0000313" key="8">
    <source>
        <dbReference type="Proteomes" id="UP000199568"/>
    </source>
</evidence>
<comment type="similarity">
    <text evidence="2">Belongs to the Orn/Lys/Arg decarboxylase class-I family.</text>
</comment>
<evidence type="ECO:0000313" key="7">
    <source>
        <dbReference type="EMBL" id="SET33825.1"/>
    </source>
</evidence>
<dbReference type="OrthoDB" id="9815233at2"/>
<dbReference type="PANTHER" id="PTHR43277">
    <property type="entry name" value="ARGININE DECARBOXYLASE"/>
    <property type="match status" value="1"/>
</dbReference>
<dbReference type="InterPro" id="IPR008286">
    <property type="entry name" value="Prn/Lys/Arg_de-COase_C"/>
</dbReference>
<keyword evidence="5" id="KW-0456">Lyase</keyword>
<dbReference type="InterPro" id="IPR015422">
    <property type="entry name" value="PyrdxlP-dep_Trfase_small"/>
</dbReference>
<dbReference type="EMBL" id="FOHU01000008">
    <property type="protein sequence ID" value="SET33825.1"/>
    <property type="molecule type" value="Genomic_DNA"/>
</dbReference>
<keyword evidence="4" id="KW-0663">Pyridoxal phosphate</keyword>
<gene>
    <name evidence="7" type="ORF">SAMN05660297_02080</name>
</gene>
<evidence type="ECO:0000256" key="1">
    <source>
        <dbReference type="ARBA" id="ARBA00001933"/>
    </source>
</evidence>
<dbReference type="InterPro" id="IPR000310">
    <property type="entry name" value="Orn/Lys/Arg_deCO2ase_major_dom"/>
</dbReference>
<dbReference type="InterPro" id="IPR015421">
    <property type="entry name" value="PyrdxlP-dep_Trfase_major"/>
</dbReference>
<dbReference type="InterPro" id="IPR015424">
    <property type="entry name" value="PyrdxlP-dep_Trfase"/>
</dbReference>
<dbReference type="SUPFAM" id="SSF55904">
    <property type="entry name" value="Ornithine decarboxylase C-terminal domain"/>
    <property type="match status" value="1"/>
</dbReference>